<comment type="caution">
    <text evidence="2">The sequence shown here is derived from an EMBL/GenBank/DDBJ whole genome shotgun (WGS) entry which is preliminary data.</text>
</comment>
<keyword evidence="1" id="KW-0812">Transmembrane</keyword>
<evidence type="ECO:0000313" key="2">
    <source>
        <dbReference type="EMBL" id="KKL80674.1"/>
    </source>
</evidence>
<gene>
    <name evidence="2" type="ORF">LCGC14_2002390</name>
</gene>
<dbReference type="EMBL" id="LAZR01022782">
    <property type="protein sequence ID" value="KKL80674.1"/>
    <property type="molecule type" value="Genomic_DNA"/>
</dbReference>
<dbReference type="Pfam" id="PF13148">
    <property type="entry name" value="DUF3987"/>
    <property type="match status" value="1"/>
</dbReference>
<keyword evidence="1" id="KW-0472">Membrane</keyword>
<dbReference type="InterPro" id="IPR025048">
    <property type="entry name" value="DUF3987"/>
</dbReference>
<reference evidence="2" key="1">
    <citation type="journal article" date="2015" name="Nature">
        <title>Complex archaea that bridge the gap between prokaryotes and eukaryotes.</title>
        <authorList>
            <person name="Spang A."/>
            <person name="Saw J.H."/>
            <person name="Jorgensen S.L."/>
            <person name="Zaremba-Niedzwiedzka K."/>
            <person name="Martijn J."/>
            <person name="Lind A.E."/>
            <person name="van Eijk R."/>
            <person name="Schleper C."/>
            <person name="Guy L."/>
            <person name="Ettema T.J."/>
        </authorList>
    </citation>
    <scope>NUCLEOTIDE SEQUENCE</scope>
</reference>
<evidence type="ECO:0008006" key="3">
    <source>
        <dbReference type="Google" id="ProtNLM"/>
    </source>
</evidence>
<feature type="transmembrane region" description="Helical" evidence="1">
    <location>
        <begin position="49"/>
        <end position="69"/>
    </location>
</feature>
<dbReference type="AlphaFoldDB" id="A0A0F9F2Q9"/>
<name>A0A0F9F2Q9_9ZZZZ</name>
<evidence type="ECO:0000256" key="1">
    <source>
        <dbReference type="SAM" id="Phobius"/>
    </source>
</evidence>
<proteinExistence type="predicted"/>
<organism evidence="2">
    <name type="scientific">marine sediment metagenome</name>
    <dbReference type="NCBI Taxonomy" id="412755"/>
    <lineage>
        <taxon>unclassified sequences</taxon>
        <taxon>metagenomes</taxon>
        <taxon>ecological metagenomes</taxon>
    </lineage>
</organism>
<sequence length="395" mass="44512">MGGIVGRRRKLDNWLESFLEWTMPRSETPESMLRWAGIFTLATVMKRKVWWPEFLLGGYTLFPSFYIVLVGEPAVVRKSTTVGFSERLLKAYNMDGGDPITFSGDVTSHSKLLAAMADSPDSSIAIVASEFSSLIQTTPEAMYETLTDIFDNKDKHDWSTWAHGDKSITEPVINLIAASTPAWIAAQPPEYFVGGGFASRVLFLYEEEPRQKEIFYDHLDQEKLKTLAKGLSDDLKVIAEVKGAFGFDDNDTKEYIRSWYKSAKPQIDDPRQKGYFGRKHAHALKLSILLSLAERDDRKVTKEHFDEAIKMLDYIEIKLSKAFSSLGANPFAIIMGEILEYIKEKKKASLRDIAGRFYKGGLTLEQLKSALAFLCTTGKVKASGIEDITYKYTGE</sequence>
<protein>
    <recommendedName>
        <fullName evidence="3">DUF3987 domain-containing protein</fullName>
    </recommendedName>
</protein>
<keyword evidence="1" id="KW-1133">Transmembrane helix</keyword>
<accession>A0A0F9F2Q9</accession>